<dbReference type="Pfam" id="PF15072">
    <property type="entry name" value="HROB"/>
    <property type="match status" value="1"/>
</dbReference>
<proteinExistence type="predicted"/>
<reference evidence="2" key="1">
    <citation type="journal article" date="2020" name="G3 (Bethesda)">
        <title>High-Quality Assemblies for Three Invasive Social Wasps from the &lt;i&gt;Vespula&lt;/i&gt; Genus.</title>
        <authorList>
            <person name="Harrop T.W.R."/>
            <person name="Guhlin J."/>
            <person name="McLaughlin G.M."/>
            <person name="Permina E."/>
            <person name="Stockwell P."/>
            <person name="Gilligan J."/>
            <person name="Le Lec M.F."/>
            <person name="Gruber M.A.M."/>
            <person name="Quinn O."/>
            <person name="Lovegrove M."/>
            <person name="Duncan E.J."/>
            <person name="Remnant E.J."/>
            <person name="Van Eeckhoven J."/>
            <person name="Graham B."/>
            <person name="Knapp R.A."/>
            <person name="Langford K.W."/>
            <person name="Kronenberg Z."/>
            <person name="Press M.O."/>
            <person name="Eacker S.M."/>
            <person name="Wilson-Rankin E.E."/>
            <person name="Purcell J."/>
            <person name="Lester P.J."/>
            <person name="Dearden P.K."/>
        </authorList>
    </citation>
    <scope>NUCLEOTIDE SEQUENCE</scope>
    <source>
        <strain evidence="2">Volc-1</strain>
    </source>
</reference>
<dbReference type="PANTHER" id="PTHR14523:SF1">
    <property type="entry name" value="HOMOLOGOUS RECOMBINATION OB-FOLD PROTEIN"/>
    <property type="match status" value="1"/>
</dbReference>
<name>A0A834PGD6_VESPE</name>
<comment type="caution">
    <text evidence="2">The sequence shown here is derived from an EMBL/GenBank/DDBJ whole genome shotgun (WGS) entry which is preliminary data.</text>
</comment>
<sequence length="742" mass="85787">MFESEDWNFDEEFLQDIDDKALKFFSHLENEEIDLPVKKRKLSINDNTITSPNKIVNKQQSITNNNNEDSNEVDIGYTSRQNFVLDLFQQTSETKDDSKSKYKNQKLYSRVKSCTENTSQKNTIFQGLNVSKLENDLNIQKLRKNIVLDILKKKNVKNLSDNNNKISSNKLTHVHQSQKIIISEKSKVEYNNSLKKSNSCLLTSYGSSFFYKNETLTNNTISDIKNCNQKSIISKDHDKKQKKLIQKASKNLQQPISKNINDNMQDISTDSRKYSLIQHLKHFTSFNEELDNIKHSSFIFKMEKQSNNKTTLIRKFPGPAGLLPDVIDTSKLSSYLKNLEDRRIEGIQSQKNTSLIGYCSQNTKTLFSEGAWQIMLNDLPTEFLKNYEIEQIKKIASANQHQCIKIPFLAGIIESIDYSHENPSIVLKDFTDKIEGTIHADIPAEYPGTLEKNVVILLQNVGLLCISGTFIIHKYHILISPSNLLAIYSYTGDIIHTLHMQFLKKEFCIIESKTSNLNRLQNDNYNIKEKNLGSSYIHQENSSFSKKNYSKTYRNFNQSNDSDIDPGTFLFSMDLNEVNNSHNQKNFNKSKLSTNLFEEEKNTNFKHRIIVKENKENIHDNETTSLQVSTDTSLKYLQDQDINLSDKRENNNKNQNVSIKSRLSIFKCRDVVTPIELIFRHENLHTKAILQNNKNKSNDKQTLSVDRNWTENILHNNDNDSDDEMLSQLDVDSIASYYDQKS</sequence>
<dbReference type="InterPro" id="IPR028045">
    <property type="entry name" value="HROB"/>
</dbReference>
<accession>A0A834PGD6</accession>
<dbReference type="EMBL" id="JACSDY010000001">
    <property type="protein sequence ID" value="KAF7438701.1"/>
    <property type="molecule type" value="Genomic_DNA"/>
</dbReference>
<organism evidence="2 3">
    <name type="scientific">Vespula pensylvanica</name>
    <name type="common">Western yellow jacket</name>
    <name type="synonym">Wasp</name>
    <dbReference type="NCBI Taxonomy" id="30213"/>
    <lineage>
        <taxon>Eukaryota</taxon>
        <taxon>Metazoa</taxon>
        <taxon>Ecdysozoa</taxon>
        <taxon>Arthropoda</taxon>
        <taxon>Hexapoda</taxon>
        <taxon>Insecta</taxon>
        <taxon>Pterygota</taxon>
        <taxon>Neoptera</taxon>
        <taxon>Endopterygota</taxon>
        <taxon>Hymenoptera</taxon>
        <taxon>Apocrita</taxon>
        <taxon>Aculeata</taxon>
        <taxon>Vespoidea</taxon>
        <taxon>Vespidae</taxon>
        <taxon>Vespinae</taxon>
        <taxon>Vespula</taxon>
    </lineage>
</organism>
<dbReference type="GO" id="GO:0000725">
    <property type="term" value="P:recombinational repair"/>
    <property type="evidence" value="ECO:0007669"/>
    <property type="project" value="InterPro"/>
</dbReference>
<dbReference type="OrthoDB" id="21443at2759"/>
<dbReference type="AlphaFoldDB" id="A0A834PGD6"/>
<keyword evidence="3" id="KW-1185">Reference proteome</keyword>
<protein>
    <recommendedName>
        <fullName evidence="1">Homologous recombination OB-fold protein OB-fold domain-containing protein</fullName>
    </recommendedName>
</protein>
<gene>
    <name evidence="2" type="ORF">H0235_001092</name>
</gene>
<evidence type="ECO:0000313" key="2">
    <source>
        <dbReference type="EMBL" id="KAF7438701.1"/>
    </source>
</evidence>
<feature type="domain" description="Homologous recombination OB-fold protein OB-fold" evidence="1">
    <location>
        <begin position="405"/>
        <end position="489"/>
    </location>
</feature>
<dbReference type="Proteomes" id="UP000600918">
    <property type="component" value="Unassembled WGS sequence"/>
</dbReference>
<dbReference type="InterPro" id="IPR058570">
    <property type="entry name" value="HROB_OB"/>
</dbReference>
<dbReference type="PANTHER" id="PTHR14523">
    <property type="entry name" value="UNCHARACTERIZED PROTEIN C17ORF53 HOMOLOG"/>
    <property type="match status" value="1"/>
</dbReference>
<evidence type="ECO:0000313" key="3">
    <source>
        <dbReference type="Proteomes" id="UP000600918"/>
    </source>
</evidence>
<evidence type="ECO:0000259" key="1">
    <source>
        <dbReference type="Pfam" id="PF15072"/>
    </source>
</evidence>